<sequence length="291" mass="33101">MAYKFHKLPGRQEWLVSVTDPKEAQYSYQMFGHGEPFQYLGRSRPCSVPRIDNPAQTWLQSNNALEYSIQERRNDTTINLVCPYICYAGLQELKVSALGLKYVDFMQQLRLSRRRPEQAEAILGFKKALCRYPDLAVTKPPVITVNPAPKHISAELVSNETQGSQNHHESAGFFNHIPGLSIVAQHEDIWQDLNLVSSTWSDWETFPINKDLPENAYPKLQSQAGDLINCRGAIRGNWTLSSLTESYLVEAVFVVDAVFTSIEKPGVQFDFVFSTDTVTSYGTQQWAYEVW</sequence>
<dbReference type="GeneID" id="85472095"/>
<proteinExistence type="predicted"/>
<evidence type="ECO:0000313" key="1">
    <source>
        <dbReference type="EMBL" id="KAK1656447.1"/>
    </source>
</evidence>
<organism evidence="1 2">
    <name type="scientific">Colletotrichum phormii</name>
    <dbReference type="NCBI Taxonomy" id="359342"/>
    <lineage>
        <taxon>Eukaryota</taxon>
        <taxon>Fungi</taxon>
        <taxon>Dikarya</taxon>
        <taxon>Ascomycota</taxon>
        <taxon>Pezizomycotina</taxon>
        <taxon>Sordariomycetes</taxon>
        <taxon>Hypocreomycetidae</taxon>
        <taxon>Glomerellales</taxon>
        <taxon>Glomerellaceae</taxon>
        <taxon>Colletotrichum</taxon>
        <taxon>Colletotrichum acutatum species complex</taxon>
    </lineage>
</organism>
<accession>A0AAJ0EMC4</accession>
<protein>
    <submittedName>
        <fullName evidence="1">Uncharacterized protein</fullName>
    </submittedName>
</protein>
<comment type="caution">
    <text evidence="1">The sequence shown here is derived from an EMBL/GenBank/DDBJ whole genome shotgun (WGS) entry which is preliminary data.</text>
</comment>
<dbReference type="AlphaFoldDB" id="A0AAJ0EMC4"/>
<dbReference type="Proteomes" id="UP001243989">
    <property type="component" value="Unassembled WGS sequence"/>
</dbReference>
<dbReference type="EMBL" id="JAHMHQ010000001">
    <property type="protein sequence ID" value="KAK1656447.1"/>
    <property type="molecule type" value="Genomic_DNA"/>
</dbReference>
<gene>
    <name evidence="1" type="ORF">BDP81DRAFT_389221</name>
</gene>
<reference evidence="1" key="1">
    <citation type="submission" date="2021-06" db="EMBL/GenBank/DDBJ databases">
        <title>Comparative genomics, transcriptomics and evolutionary studies reveal genomic signatures of adaptation to plant cell wall in hemibiotrophic fungi.</title>
        <authorList>
            <consortium name="DOE Joint Genome Institute"/>
            <person name="Baroncelli R."/>
            <person name="Diaz J.F."/>
            <person name="Benocci T."/>
            <person name="Peng M."/>
            <person name="Battaglia E."/>
            <person name="Haridas S."/>
            <person name="Andreopoulos W."/>
            <person name="Labutti K."/>
            <person name="Pangilinan J."/>
            <person name="Floch G.L."/>
            <person name="Makela M.R."/>
            <person name="Henrissat B."/>
            <person name="Grigoriev I.V."/>
            <person name="Crouch J.A."/>
            <person name="De Vries R.P."/>
            <person name="Sukno S.A."/>
            <person name="Thon M.R."/>
        </authorList>
    </citation>
    <scope>NUCLEOTIDE SEQUENCE</scope>
    <source>
        <strain evidence="1">CBS 102054</strain>
    </source>
</reference>
<name>A0AAJ0EMC4_9PEZI</name>
<dbReference type="RefSeq" id="XP_060452491.1">
    <property type="nucleotide sequence ID" value="XM_060587233.1"/>
</dbReference>
<keyword evidence="2" id="KW-1185">Reference proteome</keyword>
<evidence type="ECO:0000313" key="2">
    <source>
        <dbReference type="Proteomes" id="UP001243989"/>
    </source>
</evidence>